<name>A0ABQ8J6U0_DERPT</name>
<organism evidence="1 2">
    <name type="scientific">Dermatophagoides pteronyssinus</name>
    <name type="common">European house dust mite</name>
    <dbReference type="NCBI Taxonomy" id="6956"/>
    <lineage>
        <taxon>Eukaryota</taxon>
        <taxon>Metazoa</taxon>
        <taxon>Ecdysozoa</taxon>
        <taxon>Arthropoda</taxon>
        <taxon>Chelicerata</taxon>
        <taxon>Arachnida</taxon>
        <taxon>Acari</taxon>
        <taxon>Acariformes</taxon>
        <taxon>Sarcoptiformes</taxon>
        <taxon>Astigmata</taxon>
        <taxon>Psoroptidia</taxon>
        <taxon>Analgoidea</taxon>
        <taxon>Pyroglyphidae</taxon>
        <taxon>Dermatophagoidinae</taxon>
        <taxon>Dermatophagoides</taxon>
    </lineage>
</organism>
<evidence type="ECO:0000313" key="2">
    <source>
        <dbReference type="Proteomes" id="UP000887458"/>
    </source>
</evidence>
<evidence type="ECO:0000313" key="1">
    <source>
        <dbReference type="EMBL" id="KAH9418297.1"/>
    </source>
</evidence>
<keyword evidence="2" id="KW-1185">Reference proteome</keyword>
<gene>
    <name evidence="1" type="ORF">DERP_010164</name>
</gene>
<dbReference type="EMBL" id="NJHN03000064">
    <property type="protein sequence ID" value="KAH9418297.1"/>
    <property type="molecule type" value="Genomic_DNA"/>
</dbReference>
<comment type="caution">
    <text evidence="1">The sequence shown here is derived from an EMBL/GenBank/DDBJ whole genome shotgun (WGS) entry which is preliminary data.</text>
</comment>
<accession>A0ABQ8J6U0</accession>
<protein>
    <submittedName>
        <fullName evidence="1">Uncharacterized protein</fullName>
    </submittedName>
</protein>
<sequence>MLLLHDRKSFLCFQFHYYQNKHIILPVYRILPPIRSEASKIITSFKPLRYRVRAAYIPAIPAPIIPILELLDPPVPLPKLANAADVIAKTSIGVERVGAYL</sequence>
<reference evidence="1 2" key="1">
    <citation type="journal article" date="2018" name="J. Allergy Clin. Immunol.">
        <title>High-quality assembly of Dermatophagoides pteronyssinus genome and transcriptome reveals a wide range of novel allergens.</title>
        <authorList>
            <person name="Liu X.Y."/>
            <person name="Yang K.Y."/>
            <person name="Wang M.Q."/>
            <person name="Kwok J.S."/>
            <person name="Zeng X."/>
            <person name="Yang Z."/>
            <person name="Xiao X.J."/>
            <person name="Lau C.P."/>
            <person name="Li Y."/>
            <person name="Huang Z.M."/>
            <person name="Ba J.G."/>
            <person name="Yim A.K."/>
            <person name="Ouyang C.Y."/>
            <person name="Ngai S.M."/>
            <person name="Chan T.F."/>
            <person name="Leung E.L."/>
            <person name="Liu L."/>
            <person name="Liu Z.G."/>
            <person name="Tsui S.K."/>
        </authorList>
    </citation>
    <scope>NUCLEOTIDE SEQUENCE [LARGE SCALE GENOMIC DNA]</scope>
    <source>
        <strain evidence="1">Derp</strain>
    </source>
</reference>
<dbReference type="Proteomes" id="UP000887458">
    <property type="component" value="Unassembled WGS sequence"/>
</dbReference>
<reference evidence="1 2" key="2">
    <citation type="journal article" date="2022" name="Mol. Biol. Evol.">
        <title>Comparative Genomics Reveals Insights into the Divergent Evolution of Astigmatic Mites and Household Pest Adaptations.</title>
        <authorList>
            <person name="Xiong Q."/>
            <person name="Wan A.T."/>
            <person name="Liu X."/>
            <person name="Fung C.S."/>
            <person name="Xiao X."/>
            <person name="Malainual N."/>
            <person name="Hou J."/>
            <person name="Wang L."/>
            <person name="Wang M."/>
            <person name="Yang K.Y."/>
            <person name="Cui Y."/>
            <person name="Leung E.L."/>
            <person name="Nong W."/>
            <person name="Shin S.K."/>
            <person name="Au S.W."/>
            <person name="Jeong K.Y."/>
            <person name="Chew F.T."/>
            <person name="Hui J.H."/>
            <person name="Leung T.F."/>
            <person name="Tungtrongchitr A."/>
            <person name="Zhong N."/>
            <person name="Liu Z."/>
            <person name="Tsui S.K."/>
        </authorList>
    </citation>
    <scope>NUCLEOTIDE SEQUENCE [LARGE SCALE GENOMIC DNA]</scope>
    <source>
        <strain evidence="1">Derp</strain>
    </source>
</reference>
<proteinExistence type="predicted"/>